<feature type="region of interest" description="Disordered" evidence="1">
    <location>
        <begin position="1"/>
        <end position="39"/>
    </location>
</feature>
<dbReference type="EMBL" id="PDJK01000001">
    <property type="protein sequence ID" value="PFG57180.1"/>
    <property type="molecule type" value="Genomic_DNA"/>
</dbReference>
<comment type="caution">
    <text evidence="2">The sequence shown here is derived from an EMBL/GenBank/DDBJ whole genome shotgun (WGS) entry which is preliminary data.</text>
</comment>
<keyword evidence="3" id="KW-1185">Reference proteome</keyword>
<gene>
    <name evidence="2" type="ORF">ATK36_0744</name>
</gene>
<evidence type="ECO:0000256" key="1">
    <source>
        <dbReference type="SAM" id="MobiDB-lite"/>
    </source>
</evidence>
<organism evidence="2 3">
    <name type="scientific">Amycolatopsis sulphurea</name>
    <dbReference type="NCBI Taxonomy" id="76022"/>
    <lineage>
        <taxon>Bacteria</taxon>
        <taxon>Bacillati</taxon>
        <taxon>Actinomycetota</taxon>
        <taxon>Actinomycetes</taxon>
        <taxon>Pseudonocardiales</taxon>
        <taxon>Pseudonocardiaceae</taxon>
        <taxon>Amycolatopsis</taxon>
    </lineage>
</organism>
<dbReference type="AlphaFoldDB" id="A0A2A9G2Z8"/>
<accession>A0A2A9G2Z8</accession>
<sequence length="39" mass="3914">MLAMPGCRAKRLPGTSPGVSNRVIGFGKPPSGSGAMKQA</sequence>
<evidence type="ECO:0000313" key="3">
    <source>
        <dbReference type="Proteomes" id="UP000243542"/>
    </source>
</evidence>
<reference evidence="2 3" key="1">
    <citation type="submission" date="2017-10" db="EMBL/GenBank/DDBJ databases">
        <title>Sequencing the genomes of 1000 actinobacteria strains.</title>
        <authorList>
            <person name="Klenk H.-P."/>
        </authorList>
    </citation>
    <scope>NUCLEOTIDE SEQUENCE [LARGE SCALE GENOMIC DNA]</scope>
    <source>
        <strain evidence="2 3">DSM 46092</strain>
    </source>
</reference>
<name>A0A2A9G2Z8_9PSEU</name>
<protein>
    <submittedName>
        <fullName evidence="2">Uncharacterized protein</fullName>
    </submittedName>
</protein>
<evidence type="ECO:0000313" key="2">
    <source>
        <dbReference type="EMBL" id="PFG57180.1"/>
    </source>
</evidence>
<dbReference type="Proteomes" id="UP000243542">
    <property type="component" value="Unassembled WGS sequence"/>
</dbReference>
<proteinExistence type="predicted"/>